<dbReference type="EMBL" id="JAKKPZ010000059">
    <property type="protein sequence ID" value="KAI1705164.1"/>
    <property type="molecule type" value="Genomic_DNA"/>
</dbReference>
<dbReference type="Proteomes" id="UP001201812">
    <property type="component" value="Unassembled WGS sequence"/>
</dbReference>
<evidence type="ECO:0000256" key="4">
    <source>
        <dbReference type="ARBA" id="ARBA00022801"/>
    </source>
</evidence>
<dbReference type="Pfam" id="PF05577">
    <property type="entry name" value="Peptidase_S28"/>
    <property type="match status" value="1"/>
</dbReference>
<comment type="caution">
    <text evidence="6">The sequence shown here is derived from an EMBL/GenBank/DDBJ whole genome shotgun (WGS) entry which is preliminary data.</text>
</comment>
<protein>
    <submittedName>
        <fullName evidence="6">Serine carboxypeptidase s28 domain-containing protein</fullName>
    </submittedName>
</protein>
<dbReference type="GO" id="GO:0006508">
    <property type="term" value="P:proteolysis"/>
    <property type="evidence" value="ECO:0007669"/>
    <property type="project" value="UniProtKB-KW"/>
</dbReference>
<accession>A0AAD4QW69</accession>
<name>A0AAD4QW69_9BILA</name>
<dbReference type="GO" id="GO:0070008">
    <property type="term" value="F:serine-type exopeptidase activity"/>
    <property type="evidence" value="ECO:0007669"/>
    <property type="project" value="InterPro"/>
</dbReference>
<dbReference type="InterPro" id="IPR042269">
    <property type="entry name" value="Ser_carbopepase_S28_SKS"/>
</dbReference>
<dbReference type="GO" id="GO:0008239">
    <property type="term" value="F:dipeptidyl-peptidase activity"/>
    <property type="evidence" value="ECO:0007669"/>
    <property type="project" value="TreeGrafter"/>
</dbReference>
<evidence type="ECO:0000256" key="3">
    <source>
        <dbReference type="ARBA" id="ARBA00022729"/>
    </source>
</evidence>
<dbReference type="PANTHER" id="PTHR11010:SF101">
    <property type="entry name" value="SERINE PROTEASE F56F10.1-RELATED"/>
    <property type="match status" value="1"/>
</dbReference>
<keyword evidence="7" id="KW-1185">Reference proteome</keyword>
<keyword evidence="6" id="KW-0121">Carboxypeptidase</keyword>
<dbReference type="SUPFAM" id="SSF53474">
    <property type="entry name" value="alpha/beta-Hydrolases"/>
    <property type="match status" value="1"/>
</dbReference>
<dbReference type="PANTHER" id="PTHR11010">
    <property type="entry name" value="PROTEASE S28 PRO-X CARBOXYPEPTIDASE-RELATED"/>
    <property type="match status" value="1"/>
</dbReference>
<sequence length="543" mass="62650">MYALNIFCRKQMLPIAIFLYLLSNADSFISPPYVSRHFLRLRQKELNLDATEEWCPNEKWITESWFTQPLDHFNVSDTRTYGQRYFLNWKFIKSPSDLKSTKQIPIFLMIGGEWEMEKEWICSDGMTFMQAAKDHNALVVMLEHRFFGKNKDMPDLSTKNLTYLTTSQAISDIAAFIEGFTNQEHLVNPRWVAFGGSYPGALCAWLRVKHPNLTVGNICSSAVIGPKLDYWEYDKIVARDLMETSEECHHSTKLAFKEIRNATYYSEGRAELSRIFRIDPPLTANPNDLRMFLYMCQMNFECASQNGTQQLGRVCQMMNDNAIGRMQRVANVIDFVGCRASIYKNETTDVNYERNMEWMRNTSIDFELNFWRGWIWLCCNELGYFHTTDGNGIFGDLISLGSYVKYCVDMFGSPMSPDYIQERVALTEHTYGLPSDYNESNVCFTRGTYDPWLSAGISMSRPEQHQLLLTSKGASHMHDMYAPMDSEPADLALTRQRIREEVTYYLNSALQLEAEKINGSVVSSVPAGLLLGFWLVRTFVPFL</sequence>
<gene>
    <name evidence="6" type="ORF">DdX_13768</name>
</gene>
<keyword evidence="5" id="KW-0325">Glycoprotein</keyword>
<dbReference type="Gene3D" id="3.40.50.1820">
    <property type="entry name" value="alpha/beta hydrolase"/>
    <property type="match status" value="1"/>
</dbReference>
<evidence type="ECO:0000256" key="5">
    <source>
        <dbReference type="ARBA" id="ARBA00023180"/>
    </source>
</evidence>
<keyword evidence="3" id="KW-0732">Signal</keyword>
<keyword evidence="4" id="KW-0378">Hydrolase</keyword>
<keyword evidence="2" id="KW-0645">Protease</keyword>
<evidence type="ECO:0000256" key="2">
    <source>
        <dbReference type="ARBA" id="ARBA00022670"/>
    </source>
</evidence>
<dbReference type="AlphaFoldDB" id="A0AAD4QW69"/>
<dbReference type="InterPro" id="IPR008758">
    <property type="entry name" value="Peptidase_S28"/>
</dbReference>
<evidence type="ECO:0000313" key="7">
    <source>
        <dbReference type="Proteomes" id="UP001201812"/>
    </source>
</evidence>
<reference evidence="6" key="1">
    <citation type="submission" date="2022-01" db="EMBL/GenBank/DDBJ databases">
        <title>Genome Sequence Resource for Two Populations of Ditylenchus destructor, the Migratory Endoparasitic Phytonematode.</title>
        <authorList>
            <person name="Zhang H."/>
            <person name="Lin R."/>
            <person name="Xie B."/>
        </authorList>
    </citation>
    <scope>NUCLEOTIDE SEQUENCE</scope>
    <source>
        <strain evidence="6">BazhouSP</strain>
    </source>
</reference>
<dbReference type="Gene3D" id="1.20.120.980">
    <property type="entry name" value="Serine carboxypeptidase S28, SKS domain"/>
    <property type="match status" value="1"/>
</dbReference>
<evidence type="ECO:0000256" key="1">
    <source>
        <dbReference type="ARBA" id="ARBA00011079"/>
    </source>
</evidence>
<dbReference type="GO" id="GO:0004180">
    <property type="term" value="F:carboxypeptidase activity"/>
    <property type="evidence" value="ECO:0007669"/>
    <property type="project" value="UniProtKB-KW"/>
</dbReference>
<proteinExistence type="inferred from homology"/>
<comment type="similarity">
    <text evidence="1">Belongs to the peptidase S28 family.</text>
</comment>
<organism evidence="6 7">
    <name type="scientific">Ditylenchus destructor</name>
    <dbReference type="NCBI Taxonomy" id="166010"/>
    <lineage>
        <taxon>Eukaryota</taxon>
        <taxon>Metazoa</taxon>
        <taxon>Ecdysozoa</taxon>
        <taxon>Nematoda</taxon>
        <taxon>Chromadorea</taxon>
        <taxon>Rhabditida</taxon>
        <taxon>Tylenchina</taxon>
        <taxon>Tylenchomorpha</taxon>
        <taxon>Sphaerularioidea</taxon>
        <taxon>Anguinidae</taxon>
        <taxon>Anguininae</taxon>
        <taxon>Ditylenchus</taxon>
    </lineage>
</organism>
<evidence type="ECO:0000313" key="6">
    <source>
        <dbReference type="EMBL" id="KAI1705164.1"/>
    </source>
</evidence>
<dbReference type="InterPro" id="IPR029058">
    <property type="entry name" value="AB_hydrolase_fold"/>
</dbReference>